<feature type="signal peptide" evidence="1">
    <location>
        <begin position="1"/>
        <end position="18"/>
    </location>
</feature>
<keyword evidence="1" id="KW-0732">Signal</keyword>
<evidence type="ECO:0000256" key="1">
    <source>
        <dbReference type="SAM" id="SignalP"/>
    </source>
</evidence>
<dbReference type="InterPro" id="IPR013783">
    <property type="entry name" value="Ig-like_fold"/>
</dbReference>
<organism evidence="2 3">
    <name type="scientific">Tahibacter soli</name>
    <dbReference type="NCBI Taxonomy" id="2983605"/>
    <lineage>
        <taxon>Bacteria</taxon>
        <taxon>Pseudomonadati</taxon>
        <taxon>Pseudomonadota</taxon>
        <taxon>Gammaproteobacteria</taxon>
        <taxon>Lysobacterales</taxon>
        <taxon>Rhodanobacteraceae</taxon>
        <taxon>Tahibacter</taxon>
    </lineage>
</organism>
<accession>A0A9X4BHD0</accession>
<protein>
    <recommendedName>
        <fullName evidence="4">Fibronectin type-III domain-containing protein</fullName>
    </recommendedName>
</protein>
<feature type="chain" id="PRO_5040859760" description="Fibronectin type-III domain-containing protein" evidence="1">
    <location>
        <begin position="19"/>
        <end position="124"/>
    </location>
</feature>
<evidence type="ECO:0008006" key="4">
    <source>
        <dbReference type="Google" id="ProtNLM"/>
    </source>
</evidence>
<evidence type="ECO:0000313" key="2">
    <source>
        <dbReference type="EMBL" id="MDC8012701.1"/>
    </source>
</evidence>
<dbReference type="EMBL" id="JAOVZO020000014">
    <property type="protein sequence ID" value="MDC8012701.1"/>
    <property type="molecule type" value="Genomic_DNA"/>
</dbReference>
<dbReference type="RefSeq" id="WP_263544966.1">
    <property type="nucleotide sequence ID" value="NZ_JAOVZO020000014.1"/>
</dbReference>
<dbReference type="Proteomes" id="UP001139971">
    <property type="component" value="Unassembled WGS sequence"/>
</dbReference>
<comment type="caution">
    <text evidence="2">The sequence shown here is derived from an EMBL/GenBank/DDBJ whole genome shotgun (WGS) entry which is preliminary data.</text>
</comment>
<reference evidence="2" key="1">
    <citation type="submission" date="2023-02" db="EMBL/GenBank/DDBJ databases">
        <title>Tahibacter soli sp. nov. isolated from soil.</title>
        <authorList>
            <person name="Baek J.H."/>
            <person name="Lee J.K."/>
            <person name="Choi D.G."/>
            <person name="Jeon C.O."/>
        </authorList>
    </citation>
    <scope>NUCLEOTIDE SEQUENCE</scope>
    <source>
        <strain evidence="2">BL</strain>
    </source>
</reference>
<dbReference type="AlphaFoldDB" id="A0A9X4BHD0"/>
<gene>
    <name evidence="2" type="ORF">OD750_009090</name>
</gene>
<name>A0A9X4BHD0_9GAMM</name>
<evidence type="ECO:0000313" key="3">
    <source>
        <dbReference type="Proteomes" id="UP001139971"/>
    </source>
</evidence>
<dbReference type="Gene3D" id="2.60.40.10">
    <property type="entry name" value="Immunoglobulins"/>
    <property type="match status" value="1"/>
</dbReference>
<proteinExistence type="predicted"/>
<sequence>MKQWLAAVMFFGAFAANAATDCAKPADGERPQHRVHWSTRSEIQSAGFDVFRAERADGDYVKLNDKPIPSATNSVRTREYEYVDYAIDPCKVYFYYVEAIGEKGNRMKLTEPQQAGPKSAAPAK</sequence>
<keyword evidence="3" id="KW-1185">Reference proteome</keyword>